<evidence type="ECO:0000313" key="2">
    <source>
        <dbReference type="Proteomes" id="UP000628448"/>
    </source>
</evidence>
<dbReference type="EMBL" id="JADWYR010000002">
    <property type="protein sequence ID" value="MBG9378283.1"/>
    <property type="molecule type" value="Genomic_DNA"/>
</dbReference>
<organism evidence="1 2">
    <name type="scientific">Panacibacter microcysteis</name>
    <dbReference type="NCBI Taxonomy" id="2793269"/>
    <lineage>
        <taxon>Bacteria</taxon>
        <taxon>Pseudomonadati</taxon>
        <taxon>Bacteroidota</taxon>
        <taxon>Chitinophagia</taxon>
        <taxon>Chitinophagales</taxon>
        <taxon>Chitinophagaceae</taxon>
        <taxon>Panacibacter</taxon>
    </lineage>
</organism>
<accession>A0A931GZM6</accession>
<proteinExistence type="predicted"/>
<protein>
    <submittedName>
        <fullName evidence="1">DUF4288 domain-containing protein</fullName>
    </submittedName>
</protein>
<comment type="caution">
    <text evidence="1">The sequence shown here is derived from an EMBL/GenBank/DDBJ whole genome shotgun (WGS) entry which is preliminary data.</text>
</comment>
<reference evidence="1" key="1">
    <citation type="submission" date="2020-11" db="EMBL/GenBank/DDBJ databases">
        <title>Bacterial whole genome sequence for Panacibacter sp. DH6.</title>
        <authorList>
            <person name="Le V."/>
            <person name="Ko S."/>
            <person name="Ahn C.-Y."/>
            <person name="Oh H.-M."/>
        </authorList>
    </citation>
    <scope>NUCLEOTIDE SEQUENCE</scope>
    <source>
        <strain evidence="1">DH6</strain>
    </source>
</reference>
<keyword evidence="2" id="KW-1185">Reference proteome</keyword>
<dbReference type="Proteomes" id="UP000628448">
    <property type="component" value="Unassembled WGS sequence"/>
</dbReference>
<gene>
    <name evidence="1" type="ORF">I5907_18745</name>
</gene>
<dbReference type="Pfam" id="PF14119">
    <property type="entry name" value="DUF4288"/>
    <property type="match status" value="1"/>
</dbReference>
<sequence length="119" mass="13973">MKWYLAKLIYQIICGDGTHTPQFDEQLRVIMAEDELHAFQKARSIGEREQDDFLNHSNKPVRWKFIDVPEMHPMNALVDGAEMYSRIREEDNADIYIRVTQMKAAHLLESSAHQCIRLN</sequence>
<evidence type="ECO:0000313" key="1">
    <source>
        <dbReference type="EMBL" id="MBG9378283.1"/>
    </source>
</evidence>
<dbReference type="AlphaFoldDB" id="A0A931GZM6"/>
<dbReference type="InterPro" id="IPR025630">
    <property type="entry name" value="DUF4288"/>
</dbReference>
<name>A0A931GZM6_9BACT</name>
<dbReference type="RefSeq" id="WP_196992323.1">
    <property type="nucleotide sequence ID" value="NZ_JADWYR010000002.1"/>
</dbReference>